<reference evidence="2 3" key="1">
    <citation type="journal article" date="2020" name="Nat. Food">
        <title>A phased Vanilla planifolia genome enables genetic improvement of flavour and production.</title>
        <authorList>
            <person name="Hasing T."/>
            <person name="Tang H."/>
            <person name="Brym M."/>
            <person name="Khazi F."/>
            <person name="Huang T."/>
            <person name="Chambers A.H."/>
        </authorList>
    </citation>
    <scope>NUCLEOTIDE SEQUENCE [LARGE SCALE GENOMIC DNA]</scope>
    <source>
        <tissue evidence="2">Leaf</tissue>
    </source>
</reference>
<comment type="caution">
    <text evidence="2">The sequence shown here is derived from an EMBL/GenBank/DDBJ whole genome shotgun (WGS) entry which is preliminary data.</text>
</comment>
<proteinExistence type="predicted"/>
<gene>
    <name evidence="2" type="ORF">HPP92_021113</name>
</gene>
<organism evidence="2 3">
    <name type="scientific">Vanilla planifolia</name>
    <name type="common">Vanilla</name>
    <dbReference type="NCBI Taxonomy" id="51239"/>
    <lineage>
        <taxon>Eukaryota</taxon>
        <taxon>Viridiplantae</taxon>
        <taxon>Streptophyta</taxon>
        <taxon>Embryophyta</taxon>
        <taxon>Tracheophyta</taxon>
        <taxon>Spermatophyta</taxon>
        <taxon>Magnoliopsida</taxon>
        <taxon>Liliopsida</taxon>
        <taxon>Asparagales</taxon>
        <taxon>Orchidaceae</taxon>
        <taxon>Vanilloideae</taxon>
        <taxon>Vanilleae</taxon>
        <taxon>Vanilla</taxon>
    </lineage>
</organism>
<accession>A0A835UI81</accession>
<dbReference type="Proteomes" id="UP000639772">
    <property type="component" value="Chromosome 11"/>
</dbReference>
<feature type="region of interest" description="Disordered" evidence="1">
    <location>
        <begin position="25"/>
        <end position="45"/>
    </location>
</feature>
<name>A0A835UI81_VANPL</name>
<evidence type="ECO:0000313" key="2">
    <source>
        <dbReference type="EMBL" id="KAG0462637.1"/>
    </source>
</evidence>
<sequence length="124" mass="13475">MGEVGMAGQRPSQFRVTVVQKRKLGSVAARSSPPTPSASHASTHLGQVQDIGGRVMWYTEKNVVAIAAGLVDVKDMGNNTKVGIRKRLTYESNSSNHEDWPARCVPYQAVVSSVRDSTFFEVVV</sequence>
<protein>
    <submittedName>
        <fullName evidence="2">Uncharacterized protein</fullName>
    </submittedName>
</protein>
<dbReference type="AlphaFoldDB" id="A0A835UI81"/>
<evidence type="ECO:0000313" key="3">
    <source>
        <dbReference type="Proteomes" id="UP000639772"/>
    </source>
</evidence>
<evidence type="ECO:0000256" key="1">
    <source>
        <dbReference type="SAM" id="MobiDB-lite"/>
    </source>
</evidence>
<dbReference type="EMBL" id="JADCNM010000011">
    <property type="protein sequence ID" value="KAG0462637.1"/>
    <property type="molecule type" value="Genomic_DNA"/>
</dbReference>